<evidence type="ECO:0000313" key="2">
    <source>
        <dbReference type="Proteomes" id="UP001211907"/>
    </source>
</evidence>
<keyword evidence="2" id="KW-1185">Reference proteome</keyword>
<name>A0AAD5SP52_9FUNG</name>
<dbReference type="EMBL" id="JADGJH010003561">
    <property type="protein sequence ID" value="KAJ3090134.1"/>
    <property type="molecule type" value="Genomic_DNA"/>
</dbReference>
<sequence length="636" mass="72471">MEVDSNPVAKHSERRISDQFVVNNNIDLQKTEDVFKFLEHKIKVLAPFNPDKPYQAAFLNNCLEFRLDRRQTKYLLDDAVNNIKLLVSVSGSGKTRQLLELLFSQFGYYFVVDRQLADFGSGDLAQCYLYSARAPEKAEYFIELLYFVRRFVCSFLFDLGYNKPAQILLAQLHPKAFFGCDLFSELFDSLARRTNIQIGRSAANIKHWFDFVAIDEIQRSLEGENVFKLPGSKNSRSFFSPLVYYSKHIGGFDKFIVSGTGINFHYLTELLLSGTMKADQVTAYQVISDLKPLDKNQAESYIRQILSDHDIRDDQIQEVVDLVSPNPLFLGRGRFVAFILDSILGGKTVDLAISNFVEALSQPQSPLFPLKFYVKDIQDGRNSFYKVVGGETLGGIVRRGLIQYLMKGEVTLHVKDQLASDTVRYGLGFCNVVEGLIQSVELKELAIIECLRYLIPVSDLVPDICLQLASFPKPQMVGYVLEYLVGYALVAGLDQDKAKMLKSTHGDFTSYLNSNDENEVLFPDHCCGPDIVYKYQGTVYIVQVKFVDKISKQDRVNACHTTDPNRFYWNKNSGDVLVGFQQKRKTILRKLNKSTYKRLVFLHTITKTTTGMDGVEVVNQQTRPKFFDNINPKLWD</sequence>
<protein>
    <submittedName>
        <fullName evidence="1">Uncharacterized protein</fullName>
    </submittedName>
</protein>
<feature type="non-terminal residue" evidence="1">
    <location>
        <position position="636"/>
    </location>
</feature>
<proteinExistence type="predicted"/>
<evidence type="ECO:0000313" key="1">
    <source>
        <dbReference type="EMBL" id="KAJ3090134.1"/>
    </source>
</evidence>
<reference evidence="1" key="1">
    <citation type="submission" date="2020-05" db="EMBL/GenBank/DDBJ databases">
        <title>Phylogenomic resolution of chytrid fungi.</title>
        <authorList>
            <person name="Stajich J.E."/>
            <person name="Amses K."/>
            <person name="Simmons R."/>
            <person name="Seto K."/>
            <person name="Myers J."/>
            <person name="Bonds A."/>
            <person name="Quandt C.A."/>
            <person name="Barry K."/>
            <person name="Liu P."/>
            <person name="Grigoriev I."/>
            <person name="Longcore J.E."/>
            <person name="James T.Y."/>
        </authorList>
    </citation>
    <scope>NUCLEOTIDE SEQUENCE</scope>
    <source>
        <strain evidence="1">JEL0513</strain>
    </source>
</reference>
<gene>
    <name evidence="1" type="ORF">HK100_007540</name>
</gene>
<accession>A0AAD5SP52</accession>
<dbReference type="SUPFAM" id="SSF52540">
    <property type="entry name" value="P-loop containing nucleoside triphosphate hydrolases"/>
    <property type="match status" value="1"/>
</dbReference>
<dbReference type="AlphaFoldDB" id="A0AAD5SP52"/>
<comment type="caution">
    <text evidence="1">The sequence shown here is derived from an EMBL/GenBank/DDBJ whole genome shotgun (WGS) entry which is preliminary data.</text>
</comment>
<organism evidence="1 2">
    <name type="scientific">Physocladia obscura</name>
    <dbReference type="NCBI Taxonomy" id="109957"/>
    <lineage>
        <taxon>Eukaryota</taxon>
        <taxon>Fungi</taxon>
        <taxon>Fungi incertae sedis</taxon>
        <taxon>Chytridiomycota</taxon>
        <taxon>Chytridiomycota incertae sedis</taxon>
        <taxon>Chytridiomycetes</taxon>
        <taxon>Chytridiales</taxon>
        <taxon>Chytriomycetaceae</taxon>
        <taxon>Physocladia</taxon>
    </lineage>
</organism>
<dbReference type="Proteomes" id="UP001211907">
    <property type="component" value="Unassembled WGS sequence"/>
</dbReference>
<dbReference type="InterPro" id="IPR027417">
    <property type="entry name" value="P-loop_NTPase"/>
</dbReference>